<feature type="compositionally biased region" description="Polar residues" evidence="1">
    <location>
        <begin position="113"/>
        <end position="124"/>
    </location>
</feature>
<keyword evidence="2" id="KW-0732">Signal</keyword>
<feature type="region of interest" description="Disordered" evidence="1">
    <location>
        <begin position="104"/>
        <end position="134"/>
    </location>
</feature>
<feature type="signal peptide" evidence="2">
    <location>
        <begin position="1"/>
        <end position="35"/>
    </location>
</feature>
<evidence type="ECO:0000259" key="3">
    <source>
        <dbReference type="Pfam" id="PF24096"/>
    </source>
</evidence>
<dbReference type="InterPro" id="IPR055803">
    <property type="entry name" value="DUF7379"/>
</dbReference>
<dbReference type="Pfam" id="PF24096">
    <property type="entry name" value="DUF7379"/>
    <property type="match status" value="1"/>
</dbReference>
<dbReference type="EMBL" id="JAZHOV010000001">
    <property type="protein sequence ID" value="MEF2253994.1"/>
    <property type="molecule type" value="Genomic_DNA"/>
</dbReference>
<dbReference type="SUPFAM" id="SSF53474">
    <property type="entry name" value="alpha/beta-Hydrolases"/>
    <property type="match status" value="1"/>
</dbReference>
<protein>
    <recommendedName>
        <fullName evidence="3">DUF7379 domain-containing protein</fullName>
    </recommendedName>
</protein>
<evidence type="ECO:0000313" key="5">
    <source>
        <dbReference type="Proteomes" id="UP001351900"/>
    </source>
</evidence>
<dbReference type="Gene3D" id="3.40.50.1820">
    <property type="entry name" value="alpha/beta hydrolase"/>
    <property type="match status" value="1"/>
</dbReference>
<evidence type="ECO:0000313" key="4">
    <source>
        <dbReference type="EMBL" id="MEF2253994.1"/>
    </source>
</evidence>
<gene>
    <name evidence="4" type="ORF">V2V91_02430</name>
</gene>
<dbReference type="RefSeq" id="WP_331790649.1">
    <property type="nucleotide sequence ID" value="NZ_BAAAUO010000003.1"/>
</dbReference>
<dbReference type="InterPro" id="IPR029058">
    <property type="entry name" value="AB_hydrolase_fold"/>
</dbReference>
<organism evidence="4 5">
    <name type="scientific">Microbacterium schleiferi</name>
    <dbReference type="NCBI Taxonomy" id="69362"/>
    <lineage>
        <taxon>Bacteria</taxon>
        <taxon>Bacillati</taxon>
        <taxon>Actinomycetota</taxon>
        <taxon>Actinomycetes</taxon>
        <taxon>Micrococcales</taxon>
        <taxon>Microbacteriaceae</taxon>
        <taxon>Microbacterium</taxon>
    </lineage>
</organism>
<keyword evidence="5" id="KW-1185">Reference proteome</keyword>
<feature type="chain" id="PRO_5046041406" description="DUF7379 domain-containing protein" evidence="2">
    <location>
        <begin position="36"/>
        <end position="441"/>
    </location>
</feature>
<evidence type="ECO:0000256" key="2">
    <source>
        <dbReference type="SAM" id="SignalP"/>
    </source>
</evidence>
<dbReference type="Proteomes" id="UP001351900">
    <property type="component" value="Unassembled WGS sequence"/>
</dbReference>
<comment type="caution">
    <text evidence="4">The sequence shown here is derived from an EMBL/GenBank/DDBJ whole genome shotgun (WGS) entry which is preliminary data.</text>
</comment>
<proteinExistence type="predicted"/>
<evidence type="ECO:0000256" key="1">
    <source>
        <dbReference type="SAM" id="MobiDB-lite"/>
    </source>
</evidence>
<sequence>MKALLPNRRGRFFGVTLLSAIAAGAMIGVPAIAAAAPADVAGSAASVTPVTTAESGASGADGGVDAASCVAGMSPHLVRLTGSDGDPVRNPVLLVHGWLSTAMPESEAGPRPVTTSTGIANSPFSRPVEWSSDGDPAVDLRSLQERLSELPDTTVFAFDYSSMAALWVGHTATAPALAGVIDCLAAESGDTVDIVAHSMGGLALRYALGGSNEGVASHVGQVITVATPNEGSQVASAVSILGDATQSLFSSASLLAQIAVPAIVGICNREMESDARVGCDIPPSVRTVFAVAGDGGQALRAGSAELSSVPEWPSSVKVHAIAGDYRIHVTAGLVPPEIFTALRDAAGVFGLDVRPALDEEIEAGDGIVEVSSATADADSSFIARCDVTVELTTTEGSATFGDLTERFGGIPPLAGPCAHDRLFENDDVARDIVATLGASRG</sequence>
<feature type="domain" description="DUF7379" evidence="3">
    <location>
        <begin position="153"/>
        <end position="259"/>
    </location>
</feature>
<name>A0ABU7V2U7_9MICO</name>
<accession>A0ABU7V2U7</accession>
<reference evidence="4 5" key="1">
    <citation type="submission" date="2024-01" db="EMBL/GenBank/DDBJ databases">
        <title>the genome sequence of strain Microbacterium schleiferi NBRC 15075.</title>
        <authorList>
            <person name="Ding Y."/>
            <person name="Zhang G."/>
        </authorList>
    </citation>
    <scope>NUCLEOTIDE SEQUENCE [LARGE SCALE GENOMIC DNA]</scope>
    <source>
        <strain evidence="4 5">NBRC 15075</strain>
    </source>
</reference>